<dbReference type="Proteomes" id="UP001221757">
    <property type="component" value="Unassembled WGS sequence"/>
</dbReference>
<keyword evidence="3" id="KW-1185">Reference proteome</keyword>
<evidence type="ECO:0000313" key="2">
    <source>
        <dbReference type="EMBL" id="KAJ7677444.1"/>
    </source>
</evidence>
<organism evidence="2 3">
    <name type="scientific">Mycena rosella</name>
    <name type="common">Pink bonnet</name>
    <name type="synonym">Agaricus rosellus</name>
    <dbReference type="NCBI Taxonomy" id="1033263"/>
    <lineage>
        <taxon>Eukaryota</taxon>
        <taxon>Fungi</taxon>
        <taxon>Dikarya</taxon>
        <taxon>Basidiomycota</taxon>
        <taxon>Agaricomycotina</taxon>
        <taxon>Agaricomycetes</taxon>
        <taxon>Agaricomycetidae</taxon>
        <taxon>Agaricales</taxon>
        <taxon>Marasmiineae</taxon>
        <taxon>Mycenaceae</taxon>
        <taxon>Mycena</taxon>
    </lineage>
</organism>
<dbReference type="InterPro" id="IPR040898">
    <property type="entry name" value="CxC6"/>
</dbReference>
<name>A0AAD7D3W5_MYCRO</name>
<reference evidence="2" key="1">
    <citation type="submission" date="2023-03" db="EMBL/GenBank/DDBJ databases">
        <title>Massive genome expansion in bonnet fungi (Mycena s.s.) driven by repeated elements and novel gene families across ecological guilds.</title>
        <authorList>
            <consortium name="Lawrence Berkeley National Laboratory"/>
            <person name="Harder C.B."/>
            <person name="Miyauchi S."/>
            <person name="Viragh M."/>
            <person name="Kuo A."/>
            <person name="Thoen E."/>
            <person name="Andreopoulos B."/>
            <person name="Lu D."/>
            <person name="Skrede I."/>
            <person name="Drula E."/>
            <person name="Henrissat B."/>
            <person name="Morin E."/>
            <person name="Kohler A."/>
            <person name="Barry K."/>
            <person name="LaButti K."/>
            <person name="Morin E."/>
            <person name="Salamov A."/>
            <person name="Lipzen A."/>
            <person name="Mereny Z."/>
            <person name="Hegedus B."/>
            <person name="Baldrian P."/>
            <person name="Stursova M."/>
            <person name="Weitz H."/>
            <person name="Taylor A."/>
            <person name="Grigoriev I.V."/>
            <person name="Nagy L.G."/>
            <person name="Martin F."/>
            <person name="Kauserud H."/>
        </authorList>
    </citation>
    <scope>NUCLEOTIDE SEQUENCE</scope>
    <source>
        <strain evidence="2">CBHHK067</strain>
    </source>
</reference>
<feature type="non-terminal residue" evidence="2">
    <location>
        <position position="51"/>
    </location>
</feature>
<protein>
    <recommendedName>
        <fullName evidence="1">CxC6 like cysteine cluster associated with KDZ domain-containing protein</fullName>
    </recommendedName>
</protein>
<dbReference type="Pfam" id="PF18721">
    <property type="entry name" value="CxC6"/>
    <property type="match status" value="1"/>
</dbReference>
<gene>
    <name evidence="2" type="ORF">B0H17DRAFT_911378</name>
</gene>
<proteinExistence type="predicted"/>
<comment type="caution">
    <text evidence="2">The sequence shown here is derived from an EMBL/GenBank/DDBJ whole genome shotgun (WGS) entry which is preliminary data.</text>
</comment>
<feature type="non-terminal residue" evidence="2">
    <location>
        <position position="1"/>
    </location>
</feature>
<accession>A0AAD7D3W5</accession>
<dbReference type="AlphaFoldDB" id="A0AAD7D3W5"/>
<dbReference type="EMBL" id="JARKIE010000138">
    <property type="protein sequence ID" value="KAJ7677444.1"/>
    <property type="molecule type" value="Genomic_DNA"/>
</dbReference>
<evidence type="ECO:0000259" key="1">
    <source>
        <dbReference type="Pfam" id="PF18721"/>
    </source>
</evidence>
<evidence type="ECO:0000313" key="3">
    <source>
        <dbReference type="Proteomes" id="UP001221757"/>
    </source>
</evidence>
<feature type="domain" description="CxC6 like cysteine cluster associated with KDZ" evidence="1">
    <location>
        <begin position="2"/>
        <end position="38"/>
    </location>
</feature>
<sequence length="51" mass="5584">LCAIHDYLHSICVIVSCDDPVVPGTKACAMPAHQQMERLKSERGKAAFTLK</sequence>